<keyword evidence="13" id="KW-1185">Reference proteome</keyword>
<evidence type="ECO:0000256" key="7">
    <source>
        <dbReference type="PROSITE-ProRule" id="PRU00409"/>
    </source>
</evidence>
<comment type="cofactor">
    <cofactor evidence="1">
        <name>biotin</name>
        <dbReference type="ChEBI" id="CHEBI:57586"/>
    </cofactor>
</comment>
<dbReference type="Pfam" id="PF02785">
    <property type="entry name" value="Biotin_carb_C"/>
    <property type="match status" value="1"/>
</dbReference>
<dbReference type="Pfam" id="PF00364">
    <property type="entry name" value="Biotin_lipoyl"/>
    <property type="match status" value="1"/>
</dbReference>
<dbReference type="SUPFAM" id="SSF56059">
    <property type="entry name" value="Glutathione synthetase ATP-binding domain-like"/>
    <property type="match status" value="1"/>
</dbReference>
<keyword evidence="4 7" id="KW-0547">Nucleotide-binding</keyword>
<evidence type="ECO:0000256" key="8">
    <source>
        <dbReference type="SAM" id="MobiDB-lite"/>
    </source>
</evidence>
<dbReference type="InterPro" id="IPR011054">
    <property type="entry name" value="Rudment_hybrid_motif"/>
</dbReference>
<keyword evidence="3 12" id="KW-0436">Ligase</keyword>
<name>A0ABX0SLK8_9ACTN</name>
<keyword evidence="6" id="KW-0092">Biotin</keyword>
<dbReference type="Gene3D" id="3.30.470.20">
    <property type="entry name" value="ATP-grasp fold, B domain"/>
    <property type="match status" value="1"/>
</dbReference>
<keyword evidence="5 7" id="KW-0067">ATP-binding</keyword>
<evidence type="ECO:0000259" key="10">
    <source>
        <dbReference type="PROSITE" id="PS50975"/>
    </source>
</evidence>
<protein>
    <recommendedName>
        <fullName evidence="2">biotin carboxylase</fullName>
        <ecNumber evidence="2">6.3.4.14</ecNumber>
    </recommendedName>
</protein>
<evidence type="ECO:0000256" key="3">
    <source>
        <dbReference type="ARBA" id="ARBA00022598"/>
    </source>
</evidence>
<dbReference type="EMBL" id="JAAMOZ010000001">
    <property type="protein sequence ID" value="NIH57607.1"/>
    <property type="molecule type" value="Genomic_DNA"/>
</dbReference>
<dbReference type="SUPFAM" id="SSF51230">
    <property type="entry name" value="Single hybrid motif"/>
    <property type="match status" value="1"/>
</dbReference>
<dbReference type="SUPFAM" id="SSF51246">
    <property type="entry name" value="Rudiment single hybrid motif"/>
    <property type="match status" value="1"/>
</dbReference>
<evidence type="ECO:0000259" key="11">
    <source>
        <dbReference type="PROSITE" id="PS50979"/>
    </source>
</evidence>
<dbReference type="Gene3D" id="2.40.50.100">
    <property type="match status" value="1"/>
</dbReference>
<dbReference type="PROSITE" id="PS50968">
    <property type="entry name" value="BIOTINYL_LIPOYL"/>
    <property type="match status" value="1"/>
</dbReference>
<dbReference type="PANTHER" id="PTHR18866">
    <property type="entry name" value="CARBOXYLASE:PYRUVATE/ACETYL-COA/PROPIONYL-COA CARBOXYLASE"/>
    <property type="match status" value="1"/>
</dbReference>
<dbReference type="Proteomes" id="UP000749311">
    <property type="component" value="Unassembled WGS sequence"/>
</dbReference>
<dbReference type="GO" id="GO:0003989">
    <property type="term" value="F:acetyl-CoA carboxylase activity"/>
    <property type="evidence" value="ECO:0007669"/>
    <property type="project" value="UniProtKB-EC"/>
</dbReference>
<dbReference type="RefSeq" id="WP_167167600.1">
    <property type="nucleotide sequence ID" value="NZ_BAAAOO010000007.1"/>
</dbReference>
<dbReference type="SUPFAM" id="SSF52440">
    <property type="entry name" value="PreATP-grasp domain"/>
    <property type="match status" value="1"/>
</dbReference>
<dbReference type="PROSITE" id="PS50975">
    <property type="entry name" value="ATP_GRASP"/>
    <property type="match status" value="1"/>
</dbReference>
<feature type="domain" description="ATP-grasp" evidence="10">
    <location>
        <begin position="124"/>
        <end position="321"/>
    </location>
</feature>
<sequence>MTAPIVHTPAVFIANRGEIAVRVIRAATDLGYRTAVVYVEADSDAPYVAMATHAELVGSGANPFLDAELLVAAAVRAGAELLHPGYGFLAEDADFARRVEAAGLCWVGPGAEAIAALGDKTSARTIARAVGAPLVRGSDGPVAGPDDIRDFADRVGYPVAVKASHGGGGRGMRVIGSQADIEPLFTAARNEALAAFGDAECFVEQYLDRPRHVETQCLADAHGNVSVVGTRDCSLQRRHQKLLEEAPAPGLTDAQLETLTTASRDILRHVGYRGAATCEFLVSRDGVVSFLEVNTRIQVEHTVTEVVSGIDLVEQQFRIARGEQVRFPDNRSRGTAFEYRVNSEDPANGFLPSTGVITRYAEPSGPWVRVDSGVRAGSDVSGMFDSMLAKLVVTGSTREQALDRSRRALGEFVVEGVRTTLPLFTALVDDPVFRAHGSGTGEGIHTNWVERDFLTGGGLEQVASHQDDASEPPSGTGQATPAGVVIRVDGREMSLEVPDAFLRRIASLGSPALRPAPRLAGVNVRDAASPQVTGRVVSAPAQGIVVAVHVSEGTDVHEGDPLVTIEVMKMEHTIRAPGDGRVEHLVGLGEQVSPSTPLLRLV</sequence>
<evidence type="ECO:0000256" key="1">
    <source>
        <dbReference type="ARBA" id="ARBA00001953"/>
    </source>
</evidence>
<dbReference type="PROSITE" id="PS00188">
    <property type="entry name" value="BIOTIN"/>
    <property type="match status" value="1"/>
</dbReference>
<dbReference type="InterPro" id="IPR005482">
    <property type="entry name" value="Biotin_COase_C"/>
</dbReference>
<feature type="domain" description="Lipoyl-binding" evidence="9">
    <location>
        <begin position="527"/>
        <end position="602"/>
    </location>
</feature>
<reference evidence="12 13" key="1">
    <citation type="submission" date="2020-02" db="EMBL/GenBank/DDBJ databases">
        <title>Sequencing the genomes of 1000 actinobacteria strains.</title>
        <authorList>
            <person name="Klenk H.-P."/>
        </authorList>
    </citation>
    <scope>NUCLEOTIDE SEQUENCE [LARGE SCALE GENOMIC DNA]</scope>
    <source>
        <strain evidence="12 13">DSM 19609</strain>
    </source>
</reference>
<dbReference type="PROSITE" id="PS00867">
    <property type="entry name" value="CPSASE_2"/>
    <property type="match status" value="1"/>
</dbReference>
<dbReference type="Pfam" id="PF00289">
    <property type="entry name" value="Biotin_carb_N"/>
    <property type="match status" value="1"/>
</dbReference>
<dbReference type="PROSITE" id="PS00866">
    <property type="entry name" value="CPSASE_1"/>
    <property type="match status" value="1"/>
</dbReference>
<dbReference type="InterPro" id="IPR050856">
    <property type="entry name" value="Biotin_carboxylase_complex"/>
</dbReference>
<dbReference type="InterPro" id="IPR000089">
    <property type="entry name" value="Biotin_lipoyl"/>
</dbReference>
<accession>A0ABX0SLK8</accession>
<comment type="caution">
    <text evidence="12">The sequence shown here is derived from an EMBL/GenBank/DDBJ whole genome shotgun (WGS) entry which is preliminary data.</text>
</comment>
<dbReference type="InterPro" id="IPR005481">
    <property type="entry name" value="BC-like_N"/>
</dbReference>
<feature type="domain" description="Biotin carboxylation" evidence="11">
    <location>
        <begin position="7"/>
        <end position="448"/>
    </location>
</feature>
<evidence type="ECO:0000313" key="13">
    <source>
        <dbReference type="Proteomes" id="UP000749311"/>
    </source>
</evidence>
<dbReference type="Pfam" id="PF02786">
    <property type="entry name" value="CPSase_L_D2"/>
    <property type="match status" value="1"/>
</dbReference>
<dbReference type="InterPro" id="IPR011761">
    <property type="entry name" value="ATP-grasp"/>
</dbReference>
<feature type="region of interest" description="Disordered" evidence="8">
    <location>
        <begin position="462"/>
        <end position="481"/>
    </location>
</feature>
<dbReference type="CDD" id="cd06850">
    <property type="entry name" value="biotinyl_domain"/>
    <property type="match status" value="1"/>
</dbReference>
<evidence type="ECO:0000256" key="4">
    <source>
        <dbReference type="ARBA" id="ARBA00022741"/>
    </source>
</evidence>
<dbReference type="SMART" id="SM00878">
    <property type="entry name" value="Biotin_carb_C"/>
    <property type="match status" value="1"/>
</dbReference>
<evidence type="ECO:0000256" key="2">
    <source>
        <dbReference type="ARBA" id="ARBA00013263"/>
    </source>
</evidence>
<evidence type="ECO:0000256" key="6">
    <source>
        <dbReference type="ARBA" id="ARBA00023267"/>
    </source>
</evidence>
<dbReference type="InterPro" id="IPR011053">
    <property type="entry name" value="Single_hybrid_motif"/>
</dbReference>
<dbReference type="EC" id="6.3.4.14" evidence="2"/>
<evidence type="ECO:0000256" key="5">
    <source>
        <dbReference type="ARBA" id="ARBA00022840"/>
    </source>
</evidence>
<evidence type="ECO:0000259" key="9">
    <source>
        <dbReference type="PROSITE" id="PS50968"/>
    </source>
</evidence>
<organism evidence="12 13">
    <name type="scientific">Brooklawnia cerclae</name>
    <dbReference type="NCBI Taxonomy" id="349934"/>
    <lineage>
        <taxon>Bacteria</taxon>
        <taxon>Bacillati</taxon>
        <taxon>Actinomycetota</taxon>
        <taxon>Actinomycetes</taxon>
        <taxon>Propionibacteriales</taxon>
        <taxon>Propionibacteriaceae</taxon>
        <taxon>Brooklawnia</taxon>
    </lineage>
</organism>
<proteinExistence type="predicted"/>
<gene>
    <name evidence="12" type="ORF">FB473_002252</name>
</gene>
<dbReference type="GO" id="GO:0004075">
    <property type="term" value="F:biotin carboxylase activity"/>
    <property type="evidence" value="ECO:0007669"/>
    <property type="project" value="UniProtKB-EC"/>
</dbReference>
<evidence type="ECO:0000313" key="12">
    <source>
        <dbReference type="EMBL" id="NIH57607.1"/>
    </source>
</evidence>
<dbReference type="PANTHER" id="PTHR18866:SF33">
    <property type="entry name" value="METHYLCROTONOYL-COA CARBOXYLASE SUBUNIT ALPHA, MITOCHONDRIAL-RELATED"/>
    <property type="match status" value="1"/>
</dbReference>
<dbReference type="InterPro" id="IPR001882">
    <property type="entry name" value="Biotin_BS"/>
</dbReference>
<dbReference type="InterPro" id="IPR011764">
    <property type="entry name" value="Biotin_carboxylation_dom"/>
</dbReference>
<dbReference type="PROSITE" id="PS50979">
    <property type="entry name" value="BC"/>
    <property type="match status" value="1"/>
</dbReference>
<dbReference type="InterPro" id="IPR005479">
    <property type="entry name" value="CPAse_ATP-bd"/>
</dbReference>
<dbReference type="InterPro" id="IPR016185">
    <property type="entry name" value="PreATP-grasp_dom_sf"/>
</dbReference>
<dbReference type="GO" id="GO:0004658">
    <property type="term" value="F:propionyl-CoA carboxylase activity"/>
    <property type="evidence" value="ECO:0007669"/>
    <property type="project" value="UniProtKB-EC"/>
</dbReference>